<reference evidence="7 8" key="1">
    <citation type="submission" date="2021-02" db="EMBL/GenBank/DDBJ databases">
        <title>Lysobacter arenosi sp. nov., isolated from soil of gangwondo yeongwol, south Korea.</title>
        <authorList>
            <person name="Kim K.R."/>
            <person name="Kim K.H."/>
            <person name="Jeon C.O."/>
        </authorList>
    </citation>
    <scope>NUCLEOTIDE SEQUENCE [LARGE SCALE GENOMIC DNA]</scope>
    <source>
        <strain evidence="7 8">R7</strain>
    </source>
</reference>
<feature type="transmembrane region" description="Helical" evidence="6">
    <location>
        <begin position="181"/>
        <end position="202"/>
    </location>
</feature>
<keyword evidence="2" id="KW-1003">Cell membrane</keyword>
<feature type="transmembrane region" description="Helical" evidence="6">
    <location>
        <begin position="158"/>
        <end position="175"/>
    </location>
</feature>
<sequence length="501" mass="53250">MSNGSSGSPGIGTHYLRYSTANVLVIMAGLVSFPVLTRLLDNTQFGILGYYDTWVLMAVAVAKLGAQHSIQRFYPHNGDGASQRAFSTNLFYLPLAGSLLLWVIVSLGVIGYGKVNGIGHSPVFWMALVMTPMLVYGSLVETVLRVTERSRIVMLTRVGWRWLQLLLMLVAVLAVQQSATAAYGGKLLAVAIGSVFYIAWAYRNLGFSRGAVDTASVKQSMGYGMPLVATEILAVALVSIDRLMLKGMSGDFAVVGIYSVGASLAMQVHMFMNLTVFESFAPVANRLYVTQDPSAVRALMLRMLMPMTYAAVAVALLLGCLGTDTIIALSGHGKAASGPVFAWMGAMNALLPVALVCGYGLVLERRTKVVLLMMCGSVLLNTALNFVLIPAYGVMGAVYATLASSMAAAVTHCLLVSPLLRQFPDRRTLATTAVALAAGLAGAGLASYLQLRPGWERLIFGGLLIGVPYLLTVLVLDPRLRAMLPLKRKAGAATVGETLAG</sequence>
<dbReference type="PANTHER" id="PTHR30250:SF11">
    <property type="entry name" value="O-ANTIGEN TRANSPORTER-RELATED"/>
    <property type="match status" value="1"/>
</dbReference>
<keyword evidence="4 6" id="KW-1133">Transmembrane helix</keyword>
<evidence type="ECO:0000256" key="1">
    <source>
        <dbReference type="ARBA" id="ARBA00004651"/>
    </source>
</evidence>
<feature type="transmembrane region" description="Helical" evidence="6">
    <location>
        <begin position="429"/>
        <end position="451"/>
    </location>
</feature>
<keyword evidence="8" id="KW-1185">Reference proteome</keyword>
<comment type="subcellular location">
    <subcellularLocation>
        <location evidence="1">Cell membrane</location>
        <topology evidence="1">Multi-pass membrane protein</topology>
    </subcellularLocation>
</comment>
<feature type="transmembrane region" description="Helical" evidence="6">
    <location>
        <begin position="398"/>
        <end position="417"/>
    </location>
</feature>
<feature type="transmembrane region" description="Helical" evidence="6">
    <location>
        <begin position="124"/>
        <end position="146"/>
    </location>
</feature>
<organism evidence="7 8">
    <name type="scientific">Lysobacter arenosi</name>
    <dbReference type="NCBI Taxonomy" id="2795387"/>
    <lineage>
        <taxon>Bacteria</taxon>
        <taxon>Pseudomonadati</taxon>
        <taxon>Pseudomonadota</taxon>
        <taxon>Gammaproteobacteria</taxon>
        <taxon>Lysobacterales</taxon>
        <taxon>Lysobacteraceae</taxon>
        <taxon>Lysobacter</taxon>
    </lineage>
</organism>
<protein>
    <submittedName>
        <fullName evidence="7">Oligosaccharide flippase family protein</fullName>
    </submittedName>
</protein>
<dbReference type="RefSeq" id="WP_207527066.1">
    <property type="nucleotide sequence ID" value="NZ_CP071517.1"/>
</dbReference>
<evidence type="ECO:0000256" key="2">
    <source>
        <dbReference type="ARBA" id="ARBA00022475"/>
    </source>
</evidence>
<dbReference type="EMBL" id="CP071517">
    <property type="protein sequence ID" value="QSX75476.1"/>
    <property type="molecule type" value="Genomic_DNA"/>
</dbReference>
<feature type="transmembrane region" description="Helical" evidence="6">
    <location>
        <begin position="369"/>
        <end position="392"/>
    </location>
</feature>
<dbReference type="Pfam" id="PF01943">
    <property type="entry name" value="Polysacc_synt"/>
    <property type="match status" value="1"/>
</dbReference>
<dbReference type="InterPro" id="IPR050833">
    <property type="entry name" value="Poly_Biosynth_Transport"/>
</dbReference>
<dbReference type="PANTHER" id="PTHR30250">
    <property type="entry name" value="PST FAMILY PREDICTED COLANIC ACID TRANSPORTER"/>
    <property type="match status" value="1"/>
</dbReference>
<feature type="transmembrane region" description="Helical" evidence="6">
    <location>
        <begin position="223"/>
        <end position="240"/>
    </location>
</feature>
<feature type="transmembrane region" description="Helical" evidence="6">
    <location>
        <begin position="252"/>
        <end position="272"/>
    </location>
</feature>
<feature type="transmembrane region" description="Helical" evidence="6">
    <location>
        <begin position="457"/>
        <end position="476"/>
    </location>
</feature>
<feature type="transmembrane region" description="Helical" evidence="6">
    <location>
        <begin position="307"/>
        <end position="329"/>
    </location>
</feature>
<evidence type="ECO:0000256" key="3">
    <source>
        <dbReference type="ARBA" id="ARBA00022692"/>
    </source>
</evidence>
<keyword evidence="3 6" id="KW-0812">Transmembrane</keyword>
<name>A0ABX7RF16_9GAMM</name>
<accession>A0ABX7RF16</accession>
<evidence type="ECO:0000256" key="5">
    <source>
        <dbReference type="ARBA" id="ARBA00023136"/>
    </source>
</evidence>
<dbReference type="Proteomes" id="UP000663400">
    <property type="component" value="Chromosome"/>
</dbReference>
<evidence type="ECO:0000256" key="6">
    <source>
        <dbReference type="SAM" id="Phobius"/>
    </source>
</evidence>
<gene>
    <name evidence="7" type="ORF">HIV01_002745</name>
</gene>
<feature type="transmembrane region" description="Helical" evidence="6">
    <location>
        <begin position="90"/>
        <end position="112"/>
    </location>
</feature>
<feature type="transmembrane region" description="Helical" evidence="6">
    <location>
        <begin position="341"/>
        <end position="362"/>
    </location>
</feature>
<proteinExistence type="predicted"/>
<dbReference type="InterPro" id="IPR002797">
    <property type="entry name" value="Polysacc_synth"/>
</dbReference>
<evidence type="ECO:0000313" key="7">
    <source>
        <dbReference type="EMBL" id="QSX75476.1"/>
    </source>
</evidence>
<feature type="transmembrane region" description="Helical" evidence="6">
    <location>
        <begin position="15"/>
        <end position="36"/>
    </location>
</feature>
<evidence type="ECO:0000256" key="4">
    <source>
        <dbReference type="ARBA" id="ARBA00022989"/>
    </source>
</evidence>
<keyword evidence="5 6" id="KW-0472">Membrane</keyword>
<evidence type="ECO:0000313" key="8">
    <source>
        <dbReference type="Proteomes" id="UP000663400"/>
    </source>
</evidence>